<keyword evidence="11" id="KW-0443">Lipid metabolism</keyword>
<gene>
    <name evidence="18" type="ORF">AYBTSS11_LOCUS7503</name>
</gene>
<dbReference type="Gene3D" id="1.20.245.10">
    <property type="entry name" value="Lipoxygenase-1, Domain 5"/>
    <property type="match status" value="1"/>
</dbReference>
<dbReference type="GO" id="GO:0031408">
    <property type="term" value="P:oxylipin biosynthetic process"/>
    <property type="evidence" value="ECO:0007669"/>
    <property type="project" value="UniProtKB-UniRule"/>
</dbReference>
<evidence type="ECO:0000259" key="16">
    <source>
        <dbReference type="PROSITE" id="PS50095"/>
    </source>
</evidence>
<evidence type="ECO:0000256" key="15">
    <source>
        <dbReference type="SAM" id="MobiDB-lite"/>
    </source>
</evidence>
<keyword evidence="6 14" id="KW-0925">Oxylipin biosynthesis</keyword>
<evidence type="ECO:0000256" key="5">
    <source>
        <dbReference type="ARBA" id="ARBA00022723"/>
    </source>
</evidence>
<keyword evidence="8" id="KW-0223">Dioxygenase</keyword>
<evidence type="ECO:0000256" key="7">
    <source>
        <dbReference type="ARBA" id="ARBA00022832"/>
    </source>
</evidence>
<proteinExistence type="inferred from homology"/>
<dbReference type="EMBL" id="OY731400">
    <property type="protein sequence ID" value="CAJ1936482.1"/>
    <property type="molecule type" value="Genomic_DNA"/>
</dbReference>
<feature type="domain" description="PLAT" evidence="16">
    <location>
        <begin position="180"/>
        <end position="316"/>
    </location>
</feature>
<keyword evidence="4 14" id="KW-0444">Lipid biosynthesis</keyword>
<sequence>MAGTKTVMVTNIAANGIMLHSKLNLKHCQGGSLRHSIQEHRFGSIVKLRVRKKGKQSSATMVAINEGDVISENSTTLKLSALVTVRKSNTNNKDSEEGEGKMAGTKTVMVTNIAANGIMLHSKLNLKHCQVGSLRHSIQEHRFGSIVKLRVRKKGKQSSARMVAINEGDVISENSTTLKLSALVTVRKSNTNNKVLGSEMVNNLLTIFWPQNYTKGVFLQLVSTELDPGRMEAKLSKETVLKLSEDHKFGGDGISRYKVEFSVDSDFGTPGAVSVVNGYENEFFLESISIAQNVHFACKSWVQPNKLCPDKRFFFVNKAYLPSETPIGVKELREKETVKLRGDGKGRRVASDRIYDYDLYNDLGDGKSERPTLGGPLNPYPTRCRTGRPLTTTDSKVESRPSASELIYVPRDEELNDIKRVAIEEGKMMAILRNIMPALTEKIMGNQTLFNIDYFIKESGQSLLFNLGGAAQDFFKFDPPKVFSGGRSHFLQDDELGRQVLAEFPLSIQRLEDFPPVSKLDPSKYGSVESALKEEHIIGHIEGMSIQQALEENKLFIVDYHDFYLPFLDRINALEERKAYATTTILFLTKTGTLKPIAIQLALPTGNPNTSSKQVLTPPTDATSKWLWQLGKAHVCSNDAGVHTLLHHWLRIHACMEPLIIAAHRQLSVMHPIFKLLNPHMRYTIKTNATTRQTLINAEGTIETDHTPGRYCMQMTSAAYKDWWRFDMQGFPDDLIRRGLAVPDATQPHGIRLLIEDYPYAADGLLIWSSIKKLVRTYVNHYYENSNAVSSDNELQSWYAEFINLGHPDHRNASWWPKLANPEDLTSVLTTVIWLVSAQHAVLNFGQYPYGGYVPIRPPSMRKLIPEEEDPEYSDFVTDPQRYFLSALPSLFQASRFMAVINIGSAHSPDEEYIGDRNDLSSWLEEPEIIDAFNQFSIEMKSIEIEIKRRNADPKLRNRCGVDVLPFELLIPSSEPGATGRGVPNSVTA</sequence>
<dbReference type="Gramene" id="rna-AYBTSS11_LOCUS7503">
    <property type="protein sequence ID" value="CAJ1936482.1"/>
    <property type="gene ID" value="gene-AYBTSS11_LOCUS7503"/>
</dbReference>
<evidence type="ECO:0000256" key="13">
    <source>
        <dbReference type="PROSITE-ProRule" id="PRU00152"/>
    </source>
</evidence>
<dbReference type="GO" id="GO:0006633">
    <property type="term" value="P:fatty acid biosynthetic process"/>
    <property type="evidence" value="ECO:0007669"/>
    <property type="project" value="UniProtKB-KW"/>
</dbReference>
<feature type="domain" description="Lipoxygenase" evidence="17">
    <location>
        <begin position="319"/>
        <end position="989"/>
    </location>
</feature>
<evidence type="ECO:0000259" key="17">
    <source>
        <dbReference type="PROSITE" id="PS51393"/>
    </source>
</evidence>
<evidence type="ECO:0000256" key="6">
    <source>
        <dbReference type="ARBA" id="ARBA00022767"/>
    </source>
</evidence>
<dbReference type="PRINTS" id="PR00087">
    <property type="entry name" value="LIPOXYGENASE"/>
</dbReference>
<keyword evidence="5" id="KW-0479">Metal-binding</keyword>
<keyword evidence="9" id="KW-0560">Oxidoreductase</keyword>
<evidence type="ECO:0000256" key="8">
    <source>
        <dbReference type="ARBA" id="ARBA00022964"/>
    </source>
</evidence>
<dbReference type="Gene3D" id="2.60.60.20">
    <property type="entry name" value="PLAT/LH2 domain"/>
    <property type="match status" value="1"/>
</dbReference>
<dbReference type="GO" id="GO:0005737">
    <property type="term" value="C:cytoplasm"/>
    <property type="evidence" value="ECO:0007669"/>
    <property type="project" value="UniProtKB-SubCell"/>
</dbReference>
<dbReference type="InterPro" id="IPR001246">
    <property type="entry name" value="LipOase_plant"/>
</dbReference>
<dbReference type="GO" id="GO:0046872">
    <property type="term" value="F:metal ion binding"/>
    <property type="evidence" value="ECO:0007669"/>
    <property type="project" value="UniProtKB-UniRule"/>
</dbReference>
<comment type="function">
    <text evidence="14">Plant lipoxygenase may be involved in a number of diverse aspects of plant physiology including growth and development, pest resistance, and senescence or responses to wounding.</text>
</comment>
<dbReference type="InterPro" id="IPR036392">
    <property type="entry name" value="PLAT/LH2_dom_sf"/>
</dbReference>
<comment type="pathway">
    <text evidence="14">Lipid metabolism; oxylipin biosynthesis.</text>
</comment>
<keyword evidence="12 14" id="KW-0275">Fatty acid biosynthesis</keyword>
<dbReference type="FunFam" id="1.20.245.10:FF:000002">
    <property type="entry name" value="Lipoxygenase"/>
    <property type="match status" value="1"/>
</dbReference>
<evidence type="ECO:0000256" key="3">
    <source>
        <dbReference type="ARBA" id="ARBA00022490"/>
    </source>
</evidence>
<dbReference type="EC" id="1.13.11.-" evidence="14"/>
<evidence type="ECO:0000313" key="18">
    <source>
        <dbReference type="EMBL" id="CAJ1936482.1"/>
    </source>
</evidence>
<keyword evidence="19" id="KW-1185">Reference proteome</keyword>
<dbReference type="PROSITE" id="PS51393">
    <property type="entry name" value="LIPOXYGENASE_3"/>
    <property type="match status" value="1"/>
</dbReference>
<keyword evidence="3" id="KW-0963">Cytoplasm</keyword>
<comment type="subcellular location">
    <subcellularLocation>
        <location evidence="1">Cytoplasm</location>
    </subcellularLocation>
</comment>
<keyword evidence="7" id="KW-0276">Fatty acid metabolism</keyword>
<accession>A0AA86V6C9</accession>
<dbReference type="InterPro" id="IPR013819">
    <property type="entry name" value="LipOase_C"/>
</dbReference>
<reference evidence="18" key="1">
    <citation type="submission" date="2023-10" db="EMBL/GenBank/DDBJ databases">
        <authorList>
            <person name="Domelevo Entfellner J.-B."/>
        </authorList>
    </citation>
    <scope>NUCLEOTIDE SEQUENCE</scope>
</reference>
<dbReference type="PANTHER" id="PTHR11771">
    <property type="entry name" value="LIPOXYGENASE"/>
    <property type="match status" value="1"/>
</dbReference>
<evidence type="ECO:0000256" key="14">
    <source>
        <dbReference type="RuleBase" id="RU003975"/>
    </source>
</evidence>
<dbReference type="InterPro" id="IPR036226">
    <property type="entry name" value="LipOase_C_sf"/>
</dbReference>
<evidence type="ECO:0000256" key="11">
    <source>
        <dbReference type="ARBA" id="ARBA00023098"/>
    </source>
</evidence>
<dbReference type="PROSITE" id="PS50095">
    <property type="entry name" value="PLAT"/>
    <property type="match status" value="1"/>
</dbReference>
<dbReference type="Pfam" id="PF01477">
    <property type="entry name" value="PLAT"/>
    <property type="match status" value="1"/>
</dbReference>
<dbReference type="Pfam" id="PF00305">
    <property type="entry name" value="Lipoxygenase"/>
    <property type="match status" value="1"/>
</dbReference>
<evidence type="ECO:0000256" key="9">
    <source>
        <dbReference type="ARBA" id="ARBA00023002"/>
    </source>
</evidence>
<dbReference type="SUPFAM" id="SSF49723">
    <property type="entry name" value="Lipase/lipooxygenase domain (PLAT/LH2 domain)"/>
    <property type="match status" value="1"/>
</dbReference>
<dbReference type="Gene3D" id="4.10.375.10">
    <property type="entry name" value="Lipoxygenase-1, Domain 2"/>
    <property type="match status" value="1"/>
</dbReference>
<dbReference type="GO" id="GO:0016702">
    <property type="term" value="F:oxidoreductase activity, acting on single donors with incorporation of molecular oxygen, incorporation of two atoms of oxygen"/>
    <property type="evidence" value="ECO:0007669"/>
    <property type="project" value="InterPro"/>
</dbReference>
<dbReference type="GO" id="GO:0034440">
    <property type="term" value="P:lipid oxidation"/>
    <property type="evidence" value="ECO:0007669"/>
    <property type="project" value="InterPro"/>
</dbReference>
<name>A0AA86V6C9_9FABA</name>
<dbReference type="Gene3D" id="3.10.450.60">
    <property type="match status" value="1"/>
</dbReference>
<dbReference type="PROSITE" id="PS00081">
    <property type="entry name" value="LIPOXYGENASE_2"/>
    <property type="match status" value="1"/>
</dbReference>
<protein>
    <recommendedName>
        <fullName evidence="14">Lipoxygenase</fullName>
        <ecNumber evidence="14">1.13.11.-</ecNumber>
    </recommendedName>
</protein>
<organism evidence="18 19">
    <name type="scientific">Sphenostylis stenocarpa</name>
    <dbReference type="NCBI Taxonomy" id="92480"/>
    <lineage>
        <taxon>Eukaryota</taxon>
        <taxon>Viridiplantae</taxon>
        <taxon>Streptophyta</taxon>
        <taxon>Embryophyta</taxon>
        <taxon>Tracheophyta</taxon>
        <taxon>Spermatophyta</taxon>
        <taxon>Magnoliopsida</taxon>
        <taxon>eudicotyledons</taxon>
        <taxon>Gunneridae</taxon>
        <taxon>Pentapetalae</taxon>
        <taxon>rosids</taxon>
        <taxon>fabids</taxon>
        <taxon>Fabales</taxon>
        <taxon>Fabaceae</taxon>
        <taxon>Papilionoideae</taxon>
        <taxon>50 kb inversion clade</taxon>
        <taxon>NPAAA clade</taxon>
        <taxon>indigoferoid/millettioid clade</taxon>
        <taxon>Phaseoleae</taxon>
        <taxon>Sphenostylis</taxon>
    </lineage>
</organism>
<dbReference type="Proteomes" id="UP001189624">
    <property type="component" value="Chromosome 3"/>
</dbReference>
<evidence type="ECO:0000313" key="19">
    <source>
        <dbReference type="Proteomes" id="UP001189624"/>
    </source>
</evidence>
<dbReference type="InterPro" id="IPR020834">
    <property type="entry name" value="LipOase_CS"/>
</dbReference>
<evidence type="ECO:0000256" key="12">
    <source>
        <dbReference type="ARBA" id="ARBA00023160"/>
    </source>
</evidence>
<dbReference type="SUPFAM" id="SSF48484">
    <property type="entry name" value="Lipoxigenase"/>
    <property type="match status" value="1"/>
</dbReference>
<evidence type="ECO:0000256" key="10">
    <source>
        <dbReference type="ARBA" id="ARBA00023004"/>
    </source>
</evidence>
<dbReference type="InterPro" id="IPR000907">
    <property type="entry name" value="LipOase"/>
</dbReference>
<comment type="caution">
    <text evidence="13">Lacks conserved residue(s) required for the propagation of feature annotation.</text>
</comment>
<dbReference type="SMART" id="SM00308">
    <property type="entry name" value="LH2"/>
    <property type="match status" value="1"/>
</dbReference>
<evidence type="ECO:0000256" key="4">
    <source>
        <dbReference type="ARBA" id="ARBA00022516"/>
    </source>
</evidence>
<dbReference type="PRINTS" id="PR00468">
    <property type="entry name" value="PLTLPOXGNASE"/>
</dbReference>
<dbReference type="AlphaFoldDB" id="A0AA86V6C9"/>
<comment type="similarity">
    <text evidence="2 14">Belongs to the lipoxygenase family.</text>
</comment>
<dbReference type="InterPro" id="IPR001024">
    <property type="entry name" value="PLAT/LH2_dom"/>
</dbReference>
<feature type="region of interest" description="Disordered" evidence="15">
    <location>
        <begin position="367"/>
        <end position="396"/>
    </location>
</feature>
<evidence type="ECO:0000256" key="1">
    <source>
        <dbReference type="ARBA" id="ARBA00004496"/>
    </source>
</evidence>
<evidence type="ECO:0000256" key="2">
    <source>
        <dbReference type="ARBA" id="ARBA00009419"/>
    </source>
</evidence>
<keyword evidence="10" id="KW-0408">Iron</keyword>